<feature type="binding site" evidence="6">
    <location>
        <position position="149"/>
    </location>
    <ligand>
        <name>S-adenosyl-L-methionine</name>
        <dbReference type="ChEBI" id="CHEBI:59789"/>
    </ligand>
</feature>
<dbReference type="GO" id="GO:0008168">
    <property type="term" value="F:methyltransferase activity"/>
    <property type="evidence" value="ECO:0007669"/>
    <property type="project" value="UniProtKB-KW"/>
</dbReference>
<keyword evidence="3 6" id="KW-0489">Methyltransferase</keyword>
<evidence type="ECO:0000256" key="3">
    <source>
        <dbReference type="ARBA" id="ARBA00022603"/>
    </source>
</evidence>
<organism evidence="8 9">
    <name type="scientific">Paenibacillus apiarius</name>
    <dbReference type="NCBI Taxonomy" id="46240"/>
    <lineage>
        <taxon>Bacteria</taxon>
        <taxon>Bacillati</taxon>
        <taxon>Bacillota</taxon>
        <taxon>Bacilli</taxon>
        <taxon>Bacillales</taxon>
        <taxon>Paenibacillaceae</taxon>
        <taxon>Paenibacillus</taxon>
    </lineage>
</organism>
<dbReference type="InterPro" id="IPR003682">
    <property type="entry name" value="rRNA_ssu_MeTfrase_G"/>
</dbReference>
<keyword evidence="5 6" id="KW-0949">S-adenosyl-L-methionine</keyword>
<evidence type="ECO:0000256" key="6">
    <source>
        <dbReference type="HAMAP-Rule" id="MF_00074"/>
    </source>
</evidence>
<keyword evidence="2 6" id="KW-0698">rRNA processing</keyword>
<dbReference type="RefSeq" id="WP_087434845.1">
    <property type="nucleotide sequence ID" value="NZ_JAMDLV010000015.1"/>
</dbReference>
<evidence type="ECO:0000256" key="1">
    <source>
        <dbReference type="ARBA" id="ARBA00022490"/>
    </source>
</evidence>
<feature type="binding site" evidence="6">
    <location>
        <begin position="130"/>
        <end position="131"/>
    </location>
    <ligand>
        <name>S-adenosyl-L-methionine</name>
        <dbReference type="ChEBI" id="CHEBI:59789"/>
    </ligand>
</feature>
<comment type="caution">
    <text evidence="8">The sequence shown here is derived from an EMBL/GenBank/DDBJ whole genome shotgun (WGS) entry which is preliminary data.</text>
</comment>
<evidence type="ECO:0000256" key="5">
    <source>
        <dbReference type="ARBA" id="ARBA00022691"/>
    </source>
</evidence>
<evidence type="ECO:0000313" key="8">
    <source>
        <dbReference type="EMBL" id="MCY9522569.1"/>
    </source>
</evidence>
<comment type="similarity">
    <text evidence="6">Belongs to the methyltransferase superfamily. RNA methyltransferase RsmG family.</text>
</comment>
<comment type="caution">
    <text evidence="6">Lacks conserved residue(s) required for the propagation of feature annotation.</text>
</comment>
<evidence type="ECO:0000256" key="7">
    <source>
        <dbReference type="SAM" id="MobiDB-lite"/>
    </source>
</evidence>
<feature type="binding site" evidence="6">
    <location>
        <position position="79"/>
    </location>
    <ligand>
        <name>S-adenosyl-L-methionine</name>
        <dbReference type="ChEBI" id="CHEBI:59789"/>
    </ligand>
</feature>
<reference evidence="8 9" key="1">
    <citation type="submission" date="2022-05" db="EMBL/GenBank/DDBJ databases">
        <title>Genome Sequencing of Bee-Associated Microbes.</title>
        <authorList>
            <person name="Dunlap C."/>
        </authorList>
    </citation>
    <scope>NUCLEOTIDE SEQUENCE [LARGE SCALE GENOMIC DNA]</scope>
    <source>
        <strain evidence="8 9">NRRL NRS-1438</strain>
    </source>
</reference>
<dbReference type="InterPro" id="IPR029063">
    <property type="entry name" value="SAM-dependent_MTases_sf"/>
</dbReference>
<dbReference type="Gene3D" id="3.40.50.150">
    <property type="entry name" value="Vaccinia Virus protein VP39"/>
    <property type="match status" value="1"/>
</dbReference>
<dbReference type="Pfam" id="PF02527">
    <property type="entry name" value="GidB"/>
    <property type="match status" value="1"/>
</dbReference>
<feature type="binding site" evidence="6">
    <location>
        <position position="84"/>
    </location>
    <ligand>
        <name>S-adenosyl-L-methionine</name>
        <dbReference type="ChEBI" id="CHEBI:59789"/>
    </ligand>
</feature>
<dbReference type="EMBL" id="JAMDLW010000039">
    <property type="protein sequence ID" value="MCY9522569.1"/>
    <property type="molecule type" value="Genomic_DNA"/>
</dbReference>
<evidence type="ECO:0000313" key="9">
    <source>
        <dbReference type="Proteomes" id="UP001207626"/>
    </source>
</evidence>
<evidence type="ECO:0000256" key="4">
    <source>
        <dbReference type="ARBA" id="ARBA00022679"/>
    </source>
</evidence>
<protein>
    <recommendedName>
        <fullName evidence="6">Ribosomal RNA small subunit methyltransferase G</fullName>
        <ecNumber evidence="6">2.1.1.-</ecNumber>
    </recommendedName>
    <alternativeName>
        <fullName evidence="6">16S rRNA 7-methylguanosine methyltransferase</fullName>
        <shortName evidence="6">16S rRNA m7G methyltransferase</shortName>
    </alternativeName>
</protein>
<comment type="subcellular location">
    <subcellularLocation>
        <location evidence="6">Cytoplasm</location>
    </subcellularLocation>
</comment>
<proteinExistence type="inferred from homology"/>
<keyword evidence="1 6" id="KW-0963">Cytoplasm</keyword>
<evidence type="ECO:0000256" key="2">
    <source>
        <dbReference type="ARBA" id="ARBA00022552"/>
    </source>
</evidence>
<name>A0ABT4DYY1_9BACL</name>
<feature type="region of interest" description="Disordered" evidence="7">
    <location>
        <begin position="221"/>
        <end position="240"/>
    </location>
</feature>
<dbReference type="HAMAP" id="MF_00074">
    <property type="entry name" value="16SrRNA_methyltr_G"/>
    <property type="match status" value="1"/>
</dbReference>
<sequence>MDAVQEQFAGWLSEQGWSVSDTQWEQFDTYHRILADWNERMNLTGITERGLVYEKHFYDCLTLGFHVPMDGIQSMADIGSGAGFPGIPLKIMFPHIQLTIVDSLNKRVQFLNHLTQELGLTGVACIHGRAEEVARKPEHRDRYDLATARAVAKLNVLNEFCLPFVRPGGTFAAMKGTNPQEELVEAKRSLQVLQAQFVSDFALKLPIEQSERHIVIVKKTGPTPKAYPRKPGTPLKSPIL</sequence>
<dbReference type="Proteomes" id="UP001207626">
    <property type="component" value="Unassembled WGS sequence"/>
</dbReference>
<dbReference type="GO" id="GO:0032259">
    <property type="term" value="P:methylation"/>
    <property type="evidence" value="ECO:0007669"/>
    <property type="project" value="UniProtKB-KW"/>
</dbReference>
<dbReference type="PANTHER" id="PTHR31760:SF0">
    <property type="entry name" value="S-ADENOSYL-L-METHIONINE-DEPENDENT METHYLTRANSFERASES SUPERFAMILY PROTEIN"/>
    <property type="match status" value="1"/>
</dbReference>
<comment type="function">
    <text evidence="6">Specifically methylates the N7 position of guanine in position 535 of 16S rRNA.</text>
</comment>
<accession>A0ABT4DYY1</accession>
<dbReference type="NCBIfam" id="TIGR00138">
    <property type="entry name" value="rsmG_gidB"/>
    <property type="match status" value="1"/>
</dbReference>
<keyword evidence="9" id="KW-1185">Reference proteome</keyword>
<keyword evidence="4 6" id="KW-0808">Transferase</keyword>
<gene>
    <name evidence="6 8" type="primary">rsmG</name>
    <name evidence="8" type="ORF">M5X09_23410</name>
</gene>
<dbReference type="PIRSF" id="PIRSF003078">
    <property type="entry name" value="GidB"/>
    <property type="match status" value="1"/>
</dbReference>
<dbReference type="PANTHER" id="PTHR31760">
    <property type="entry name" value="S-ADENOSYL-L-METHIONINE-DEPENDENT METHYLTRANSFERASES SUPERFAMILY PROTEIN"/>
    <property type="match status" value="1"/>
</dbReference>
<dbReference type="SUPFAM" id="SSF53335">
    <property type="entry name" value="S-adenosyl-L-methionine-dependent methyltransferases"/>
    <property type="match status" value="1"/>
</dbReference>
<dbReference type="EC" id="2.1.1.-" evidence="6"/>